<proteinExistence type="predicted"/>
<evidence type="ECO:0000313" key="1">
    <source>
        <dbReference type="EMBL" id="NMG25853.1"/>
    </source>
</evidence>
<sequence>MNKFANLTGALVILGLTGCMSTSPHWDARFGEAARTVAAQQVIAPDASHNADPVAGIDGKAAQGAMGEYAKSYTQPQPQPNVFTIGVGSGGSGR</sequence>
<accession>A0ABX1PPQ3</accession>
<gene>
    <name evidence="1" type="ORF">GO606_14210</name>
</gene>
<comment type="caution">
    <text evidence="1">The sequence shown here is derived from an EMBL/GenBank/DDBJ whole genome shotgun (WGS) entry which is preliminary data.</text>
</comment>
<dbReference type="EMBL" id="WTVG01000044">
    <property type="protein sequence ID" value="NMG25853.1"/>
    <property type="molecule type" value="Genomic_DNA"/>
</dbReference>
<dbReference type="Proteomes" id="UP000615989">
    <property type="component" value="Unassembled WGS sequence"/>
</dbReference>
<keyword evidence="2" id="KW-1185">Reference proteome</keyword>
<dbReference type="PROSITE" id="PS51257">
    <property type="entry name" value="PROKAR_LIPOPROTEIN"/>
    <property type="match status" value="1"/>
</dbReference>
<reference evidence="1" key="1">
    <citation type="submission" date="2019-12" db="EMBL/GenBank/DDBJ databases">
        <title>Comparative genomics gives insights into the taxonomy of the Azoarcus-Aromatoleum group and reveals separate origins of nif in the plant-associated Azoarcus and non-plant-associated Aromatoleum sub-groups.</title>
        <authorList>
            <person name="Lafos M."/>
            <person name="Maluk M."/>
            <person name="Batista M."/>
            <person name="Junghare M."/>
            <person name="Carmona M."/>
            <person name="Faoro H."/>
            <person name="Cruz L.M."/>
            <person name="Battistoni F."/>
            <person name="De Souza E."/>
            <person name="Pedrosa F."/>
            <person name="Chen W.-M."/>
            <person name="Poole P.S."/>
            <person name="Dixon R.A."/>
            <person name="James E.K."/>
        </authorList>
    </citation>
    <scope>NUCLEOTIDE SEQUENCE</scope>
    <source>
        <strain evidence="1">LuFRes1</strain>
    </source>
</reference>
<organism evidence="1 2">
    <name type="scientific">Aromatoleum anaerobium</name>
    <dbReference type="NCBI Taxonomy" id="182180"/>
    <lineage>
        <taxon>Bacteria</taxon>
        <taxon>Pseudomonadati</taxon>
        <taxon>Pseudomonadota</taxon>
        <taxon>Betaproteobacteria</taxon>
        <taxon>Rhodocyclales</taxon>
        <taxon>Rhodocyclaceae</taxon>
        <taxon>Aromatoleum</taxon>
    </lineage>
</organism>
<protein>
    <submittedName>
        <fullName evidence="1">Pilus assembly protein</fullName>
    </submittedName>
</protein>
<evidence type="ECO:0000313" key="2">
    <source>
        <dbReference type="Proteomes" id="UP000615989"/>
    </source>
</evidence>
<name>A0ABX1PPQ3_9RHOO</name>
<dbReference type="RefSeq" id="WP_169119198.1">
    <property type="nucleotide sequence ID" value="NZ_WTVG02000037.1"/>
</dbReference>